<evidence type="ECO:0000259" key="6">
    <source>
        <dbReference type="Pfam" id="PF22003"/>
    </source>
</evidence>
<dbReference type="InterPro" id="IPR050263">
    <property type="entry name" value="Bact_Fimbrial_Adh_Pro"/>
</dbReference>
<dbReference type="GO" id="GO:0009289">
    <property type="term" value="C:pilus"/>
    <property type="evidence" value="ECO:0007669"/>
    <property type="project" value="UniProtKB-SubCell"/>
</dbReference>
<feature type="domain" description="Fimbrial-type adhesion" evidence="5">
    <location>
        <begin position="188"/>
        <end position="330"/>
    </location>
</feature>
<comment type="subcellular location">
    <subcellularLocation>
        <location evidence="1">Fimbrium</location>
    </subcellularLocation>
</comment>
<reference evidence="7 8" key="1">
    <citation type="submission" date="2016-04" db="EMBL/GenBank/DDBJ databases">
        <title>ATOL: Assembling a taxonomically balanced genome-scale reconstruction of the evolutionary history of the Enterobacteriaceae.</title>
        <authorList>
            <person name="Plunkett G.III."/>
            <person name="Neeno-Eckwall E.C."/>
            <person name="Glasner J.D."/>
            <person name="Perna N.T."/>
        </authorList>
    </citation>
    <scope>NUCLEOTIDE SEQUENCE [LARGE SCALE GENOMIC DNA]</scope>
    <source>
        <strain evidence="7 8">ATCC 51604</strain>
    </source>
</reference>
<dbReference type="Pfam" id="PF22003">
    <property type="entry name" value="MrkDrd"/>
    <property type="match status" value="1"/>
</dbReference>
<evidence type="ECO:0000256" key="3">
    <source>
        <dbReference type="ARBA" id="ARBA00022729"/>
    </source>
</evidence>
<gene>
    <name evidence="7" type="ORF">M977_00238</name>
</gene>
<proteinExistence type="inferred from homology"/>
<sequence length="330" mass="34611">MHPLRSLMPCVVENLLMKYILVFITVLFSGYASAACVTGTNDISTISPGNMIVQRDAPVGTIIGSFRTMQVQAIMVSCSPSGTRYAYFDYMGAVAISPGLYQTNIPGVGIYQENADTHARSYISTSSTSTMGTPGFNGIINIWPGADSNIVFIKTGSIVSGFLQPGMISHQVVADDGGTMREIDLAGGSVTQVACSIKTPNLVFPLGDVPISSFGSTIGFIPDVSTTQNLGLDCDAGANINVSLNGTQNPDSSDASVLELNNQGGSDVARGVGIQLLYNDVPLSLNNNIVLKNSPGGVETFPLKARFIQTQTTVTAGDASTNATLQLTYQ</sequence>
<evidence type="ECO:0000256" key="4">
    <source>
        <dbReference type="ARBA" id="ARBA00023263"/>
    </source>
</evidence>
<evidence type="ECO:0000256" key="1">
    <source>
        <dbReference type="ARBA" id="ARBA00004561"/>
    </source>
</evidence>
<dbReference type="InterPro" id="IPR000259">
    <property type="entry name" value="Adhesion_dom_fimbrial"/>
</dbReference>
<dbReference type="AlphaFoldDB" id="A0A1B7I684"/>
<accession>A0A1B7I684</accession>
<dbReference type="InterPro" id="IPR008966">
    <property type="entry name" value="Adhesion_dom_sf"/>
</dbReference>
<dbReference type="Pfam" id="PF00419">
    <property type="entry name" value="Fimbrial"/>
    <property type="match status" value="1"/>
</dbReference>
<evidence type="ECO:0000256" key="2">
    <source>
        <dbReference type="ARBA" id="ARBA00006671"/>
    </source>
</evidence>
<keyword evidence="3" id="KW-0732">Signal</keyword>
<dbReference type="PATRIC" id="fig|1354253.4.peg.244"/>
<dbReference type="Gene3D" id="2.60.40.3310">
    <property type="match status" value="1"/>
</dbReference>
<dbReference type="InterPro" id="IPR054160">
    <property type="entry name" value="MrkD_recept-bd"/>
</dbReference>
<dbReference type="PANTHER" id="PTHR33420">
    <property type="entry name" value="FIMBRIAL SUBUNIT ELFA-RELATED"/>
    <property type="match status" value="1"/>
</dbReference>
<dbReference type="GO" id="GO:0043709">
    <property type="term" value="P:cell adhesion involved in single-species biofilm formation"/>
    <property type="evidence" value="ECO:0007669"/>
    <property type="project" value="TreeGrafter"/>
</dbReference>
<evidence type="ECO:0000313" key="7">
    <source>
        <dbReference type="EMBL" id="OAT23948.1"/>
    </source>
</evidence>
<dbReference type="InterPro" id="IPR036937">
    <property type="entry name" value="Adhesion_dom_fimbrial_sf"/>
</dbReference>
<protein>
    <submittedName>
        <fullName evidence="7">PhfB family protein</fullName>
    </submittedName>
</protein>
<dbReference type="Gene3D" id="2.60.40.1090">
    <property type="entry name" value="Fimbrial-type adhesion domain"/>
    <property type="match status" value="1"/>
</dbReference>
<dbReference type="Proteomes" id="UP000078504">
    <property type="component" value="Unassembled WGS sequence"/>
</dbReference>
<dbReference type="SUPFAM" id="SSF49401">
    <property type="entry name" value="Bacterial adhesins"/>
    <property type="match status" value="1"/>
</dbReference>
<dbReference type="PANTHER" id="PTHR33420:SF12">
    <property type="entry name" value="FIMBRIN-LIKE PROTEIN FIMI-RELATED"/>
    <property type="match status" value="1"/>
</dbReference>
<keyword evidence="4" id="KW-0281">Fimbrium</keyword>
<comment type="caution">
    <text evidence="7">The sequence shown here is derived from an EMBL/GenBank/DDBJ whole genome shotgun (WGS) entry which is preliminary data.</text>
</comment>
<feature type="domain" description="MrkD-like receptor binding" evidence="6">
    <location>
        <begin position="49"/>
        <end position="169"/>
    </location>
</feature>
<evidence type="ECO:0000313" key="8">
    <source>
        <dbReference type="Proteomes" id="UP000078504"/>
    </source>
</evidence>
<organism evidence="7 8">
    <name type="scientific">Buttiauxella gaviniae ATCC 51604</name>
    <dbReference type="NCBI Taxonomy" id="1354253"/>
    <lineage>
        <taxon>Bacteria</taxon>
        <taxon>Pseudomonadati</taxon>
        <taxon>Pseudomonadota</taxon>
        <taxon>Gammaproteobacteria</taxon>
        <taxon>Enterobacterales</taxon>
        <taxon>Enterobacteriaceae</taxon>
        <taxon>Buttiauxella</taxon>
    </lineage>
</organism>
<name>A0A1B7I684_9ENTR</name>
<evidence type="ECO:0000259" key="5">
    <source>
        <dbReference type="Pfam" id="PF00419"/>
    </source>
</evidence>
<comment type="similarity">
    <text evidence="2">Belongs to the fimbrial protein family.</text>
</comment>
<dbReference type="EMBL" id="LXEP01000003">
    <property type="protein sequence ID" value="OAT23948.1"/>
    <property type="molecule type" value="Genomic_DNA"/>
</dbReference>